<sequence length="82" mass="8734">MLARGNDDAAFVKTWDAVDHGGSAVGSAPVTRPSGVVIMIHRGDVTLRVVINSCRRVGRLLSPPTHALSRRPARAGPYYGLL</sequence>
<proteinExistence type="predicted"/>
<dbReference type="EMBL" id="BGZK01000255">
    <property type="protein sequence ID" value="GBP32137.1"/>
    <property type="molecule type" value="Genomic_DNA"/>
</dbReference>
<reference evidence="1 2" key="1">
    <citation type="journal article" date="2019" name="Commun. Biol.">
        <title>The bagworm genome reveals a unique fibroin gene that provides high tensile strength.</title>
        <authorList>
            <person name="Kono N."/>
            <person name="Nakamura H."/>
            <person name="Ohtoshi R."/>
            <person name="Tomita M."/>
            <person name="Numata K."/>
            <person name="Arakawa K."/>
        </authorList>
    </citation>
    <scope>NUCLEOTIDE SEQUENCE [LARGE SCALE GENOMIC DNA]</scope>
</reference>
<gene>
    <name evidence="1" type="ORF">EVAR_80904_1</name>
</gene>
<protein>
    <submittedName>
        <fullName evidence="1">Uncharacterized protein</fullName>
    </submittedName>
</protein>
<accession>A0A4C1V1I1</accession>
<organism evidence="1 2">
    <name type="scientific">Eumeta variegata</name>
    <name type="common">Bagworm moth</name>
    <name type="synonym">Eumeta japonica</name>
    <dbReference type="NCBI Taxonomy" id="151549"/>
    <lineage>
        <taxon>Eukaryota</taxon>
        <taxon>Metazoa</taxon>
        <taxon>Ecdysozoa</taxon>
        <taxon>Arthropoda</taxon>
        <taxon>Hexapoda</taxon>
        <taxon>Insecta</taxon>
        <taxon>Pterygota</taxon>
        <taxon>Neoptera</taxon>
        <taxon>Endopterygota</taxon>
        <taxon>Lepidoptera</taxon>
        <taxon>Glossata</taxon>
        <taxon>Ditrysia</taxon>
        <taxon>Tineoidea</taxon>
        <taxon>Psychidae</taxon>
        <taxon>Oiketicinae</taxon>
        <taxon>Eumeta</taxon>
    </lineage>
</organism>
<evidence type="ECO:0000313" key="2">
    <source>
        <dbReference type="Proteomes" id="UP000299102"/>
    </source>
</evidence>
<name>A0A4C1V1I1_EUMVA</name>
<keyword evidence="2" id="KW-1185">Reference proteome</keyword>
<evidence type="ECO:0000313" key="1">
    <source>
        <dbReference type="EMBL" id="GBP32137.1"/>
    </source>
</evidence>
<dbReference type="Proteomes" id="UP000299102">
    <property type="component" value="Unassembled WGS sequence"/>
</dbReference>
<dbReference type="AlphaFoldDB" id="A0A4C1V1I1"/>
<comment type="caution">
    <text evidence="1">The sequence shown here is derived from an EMBL/GenBank/DDBJ whole genome shotgun (WGS) entry which is preliminary data.</text>
</comment>